<organism evidence="2 3">
    <name type="scientific">Tigriopus californicus</name>
    <name type="common">Marine copepod</name>
    <dbReference type="NCBI Taxonomy" id="6832"/>
    <lineage>
        <taxon>Eukaryota</taxon>
        <taxon>Metazoa</taxon>
        <taxon>Ecdysozoa</taxon>
        <taxon>Arthropoda</taxon>
        <taxon>Crustacea</taxon>
        <taxon>Multicrustacea</taxon>
        <taxon>Hexanauplia</taxon>
        <taxon>Copepoda</taxon>
        <taxon>Harpacticoida</taxon>
        <taxon>Harpacticidae</taxon>
        <taxon>Tigriopus</taxon>
    </lineage>
</organism>
<feature type="chain" id="PRO_5021732796" description="CUB domain-containing protein" evidence="1">
    <location>
        <begin position="22"/>
        <end position="230"/>
    </location>
</feature>
<dbReference type="PANTHER" id="PTHR33236:SF11">
    <property type="entry name" value="CUB DOMAIN-CONTAINING PROTEIN"/>
    <property type="match status" value="1"/>
</dbReference>
<reference evidence="2 3" key="1">
    <citation type="journal article" date="2018" name="Nat. Ecol. Evol.">
        <title>Genomic signatures of mitonuclear coevolution across populations of Tigriopus californicus.</title>
        <authorList>
            <person name="Barreto F.S."/>
            <person name="Watson E.T."/>
            <person name="Lima T.G."/>
            <person name="Willett C.S."/>
            <person name="Edmands S."/>
            <person name="Li W."/>
            <person name="Burton R.S."/>
        </authorList>
    </citation>
    <scope>NUCLEOTIDE SEQUENCE [LARGE SCALE GENOMIC DNA]</scope>
    <source>
        <strain evidence="2 3">San Diego</strain>
    </source>
</reference>
<accession>A0A553PSQ5</accession>
<proteinExistence type="predicted"/>
<dbReference type="OMA" id="AMPRILW"/>
<comment type="caution">
    <text evidence="2">The sequence shown here is derived from an EMBL/GenBank/DDBJ whole genome shotgun (WGS) entry which is preliminary data.</text>
</comment>
<dbReference type="PANTHER" id="PTHR33236">
    <property type="entry name" value="INTRAFLAGELLAR TRANSPORT PROTEIN 122 FAMILY PROTEIN-RELATED"/>
    <property type="match status" value="1"/>
</dbReference>
<sequence>MLRYFQLLLVIMYVGLSAVSSRGSKSSDTSTDREGKLLSLFQIVRFPNEPCIGQASKNGTCYTADECTSKGGTNAGTCAQGYGVCCTFTESCGATSNENCTYFESSGGEIGACQLKICPCSDNICQLRLDFNQFMITGPSTSTVIVSAHKGGVIGAPGATKPISLASRCLTDTFSVLTPSGQSPPSICGINTGEHMYVDSSATCNDLVFQLGNTVQGTGVGQRQWSIKVL</sequence>
<dbReference type="EMBL" id="VCGU01000001">
    <property type="protein sequence ID" value="TRY80717.1"/>
    <property type="molecule type" value="Genomic_DNA"/>
</dbReference>
<dbReference type="AlphaFoldDB" id="A0A553PSQ5"/>
<dbReference type="Proteomes" id="UP000318571">
    <property type="component" value="Chromosome 12"/>
</dbReference>
<evidence type="ECO:0000256" key="1">
    <source>
        <dbReference type="SAM" id="SignalP"/>
    </source>
</evidence>
<protein>
    <recommendedName>
        <fullName evidence="4">CUB domain-containing protein</fullName>
    </recommendedName>
</protein>
<evidence type="ECO:0008006" key="4">
    <source>
        <dbReference type="Google" id="ProtNLM"/>
    </source>
</evidence>
<keyword evidence="1" id="KW-0732">Signal</keyword>
<evidence type="ECO:0000313" key="3">
    <source>
        <dbReference type="Proteomes" id="UP000318571"/>
    </source>
</evidence>
<evidence type="ECO:0000313" key="2">
    <source>
        <dbReference type="EMBL" id="TRY80717.1"/>
    </source>
</evidence>
<name>A0A553PSQ5_TIGCA</name>
<dbReference type="STRING" id="6832.A0A553PSQ5"/>
<keyword evidence="3" id="KW-1185">Reference proteome</keyword>
<gene>
    <name evidence="2" type="ORF">TCAL_14482</name>
</gene>
<feature type="signal peptide" evidence="1">
    <location>
        <begin position="1"/>
        <end position="21"/>
    </location>
</feature>